<keyword evidence="2" id="KW-1003">Cell membrane</keyword>
<protein>
    <submittedName>
        <fullName evidence="13">Interleukin-17 receptor A-like</fullName>
    </submittedName>
</protein>
<dbReference type="GO" id="GO:0030368">
    <property type="term" value="F:interleukin-17 receptor activity"/>
    <property type="evidence" value="ECO:0007669"/>
    <property type="project" value="InterPro"/>
</dbReference>
<evidence type="ECO:0000256" key="5">
    <source>
        <dbReference type="ARBA" id="ARBA00022989"/>
    </source>
</evidence>
<feature type="transmembrane region" description="Helical" evidence="10">
    <location>
        <begin position="302"/>
        <end position="324"/>
    </location>
</feature>
<dbReference type="GO" id="GO:0005886">
    <property type="term" value="C:plasma membrane"/>
    <property type="evidence" value="ECO:0007669"/>
    <property type="project" value="UniProtKB-SubCell"/>
</dbReference>
<dbReference type="InterPro" id="IPR039465">
    <property type="entry name" value="IL-17_rcpt-like"/>
</dbReference>
<gene>
    <name evidence="13" type="primary">Il17ra-002</name>
</gene>
<feature type="signal peptide" evidence="11">
    <location>
        <begin position="1"/>
        <end position="19"/>
    </location>
</feature>
<evidence type="ECO:0000256" key="6">
    <source>
        <dbReference type="ARBA" id="ARBA00023136"/>
    </source>
</evidence>
<evidence type="ECO:0000256" key="3">
    <source>
        <dbReference type="ARBA" id="ARBA00022692"/>
    </source>
</evidence>
<evidence type="ECO:0000256" key="1">
    <source>
        <dbReference type="ARBA" id="ARBA00004251"/>
    </source>
</evidence>
<dbReference type="InterPro" id="IPR013568">
    <property type="entry name" value="SEFIR_dom"/>
</dbReference>
<dbReference type="EMBL" id="LR785967">
    <property type="protein sequence ID" value="CAB3255991.1"/>
    <property type="molecule type" value="mRNA"/>
</dbReference>
<dbReference type="InterPro" id="IPR038683">
    <property type="entry name" value="IL17RA/B_FnIII-like_1_sf"/>
</dbReference>
<dbReference type="PANTHER" id="PTHR15583">
    <property type="entry name" value="INTERLEUKIN-17 RECEPTOR"/>
    <property type="match status" value="1"/>
</dbReference>
<comment type="subcellular location">
    <subcellularLocation>
        <location evidence="1">Cell membrane</location>
        <topology evidence="1">Single-pass type I membrane protein</topology>
    </subcellularLocation>
</comment>
<dbReference type="AlphaFoldDB" id="A0A6F9DFC3"/>
<dbReference type="Gene3D" id="3.40.50.11530">
    <property type="match status" value="1"/>
</dbReference>
<name>A0A6F9DFC3_9ASCI</name>
<evidence type="ECO:0000256" key="2">
    <source>
        <dbReference type="ARBA" id="ARBA00022475"/>
    </source>
</evidence>
<keyword evidence="3 10" id="KW-0812">Transmembrane</keyword>
<evidence type="ECO:0000256" key="8">
    <source>
        <dbReference type="ARBA" id="ARBA00023180"/>
    </source>
</evidence>
<sequence length="1131" mass="127993">MFSLIFCCFLISLFNSCHPQSCECPNNCSTTSTNLSGKTNHSISCSIVNDSRQCGNFTNIQVSPPLDLTVSGYVEEINSVRYAALKITWKPPQDVTITNLKAFQISLNCVKGQCTGSKNVFYCINNPLSFNKHARASFNYDCMCYRVHPGDVIEVIVASLPHMADTHAYNISKEYTIDCNKLQNGEASECLKVNVKSWCVDNEVKVEVKYHVPGFFTDRQLVVRGVIKDSQVLEAYKKYTIQDVDGKFPVYINQTKLDISKDIEFELSGIYKMRTQRDVAVLNISSCSVPLVVNEPKLLTPILAPVLVIVFFVIVSTIVAYFIIRKTCFPKFLKLCCPAWFVKRLNPSQFSANREDANQVTMRDDVGFKGGVDELSGPLKVLVTFVEDHPKHKDIVLKFAAYLHHDLGFEVILELWQQDEIYQDCASWIEKAIDQSDKWIVIWSPGARKRWDEFATSDCHKQDLFTPLLKKAKKDLFYDKNKDRYFFTYFDYCSSSDIPKVFCDLTFCRFKLMQDFKELYFGLYGQPLYQPGVKSVEKKVEFSTYAKPDVTKYGLGLKQAVSEMSKIAKENPEWYLYKPSPVLAPKNTEHEPISISDDFVCVNHMDIIPPSSPILDAGEFKYKSQSCNPLKVQENTSRDVKPDKNYDDFGESLEISGFISEEDFALQKIEEATQPKLEQCLSEVSPNKEIKSENKNVPTFSNPRFQQPNIGDIQDSVATEESFRSIEVSCLSDTDGNFTQNLTNMPGNVLHYIPAVTHDNRARQMSRDTKFRQQNGKTVCEHIDTEESFKSIEISGLSDMNSASARQVPAQKSVHFSDTRTQQHTEHEVVDSLDDVNLEMSCLSTVPTDLRDNQMRQQMPFTHPGRKLNDQQASAHTSEVSDSFRSIEISCLSDGSKSFPQKKPVQTNHLFPNPNPASKNQQLQVHSVADSNEDLNDSIQTIEISKDFISQSFNQGASPSSEIGPSIEISQYSGDFGPDSFTANHPASKTIEKFETTNQGVDLNKHVQWGKSDSFQSVEISQEYSESLSVQMLPSLHDADQKAPQHPRTLPSTSQPLDTNARNKETENLQPRRGFNFSFDPSINADSFHFRSDTSDFNQYVASEEVQPKVIIAPIDMENDPWKSLASLNKF</sequence>
<keyword evidence="8" id="KW-0325">Glycoprotein</keyword>
<keyword evidence="4 11" id="KW-0732">Signal</keyword>
<dbReference type="PANTHER" id="PTHR15583:SF7">
    <property type="entry name" value="INTERLEUKIN CYTOKINE RECEPTOR-RELATED PROTEIN 2"/>
    <property type="match status" value="1"/>
</dbReference>
<keyword evidence="6 10" id="KW-0472">Membrane</keyword>
<feature type="compositionally biased region" description="Polar residues" evidence="9">
    <location>
        <begin position="1050"/>
        <end position="1060"/>
    </location>
</feature>
<organism evidence="13">
    <name type="scientific">Phallusia mammillata</name>
    <dbReference type="NCBI Taxonomy" id="59560"/>
    <lineage>
        <taxon>Eukaryota</taxon>
        <taxon>Metazoa</taxon>
        <taxon>Chordata</taxon>
        <taxon>Tunicata</taxon>
        <taxon>Ascidiacea</taxon>
        <taxon>Phlebobranchia</taxon>
        <taxon>Ascidiidae</taxon>
        <taxon>Phallusia</taxon>
    </lineage>
</organism>
<evidence type="ECO:0000256" key="10">
    <source>
        <dbReference type="SAM" id="Phobius"/>
    </source>
</evidence>
<evidence type="ECO:0000256" key="4">
    <source>
        <dbReference type="ARBA" id="ARBA00022729"/>
    </source>
</evidence>
<evidence type="ECO:0000256" key="11">
    <source>
        <dbReference type="SAM" id="SignalP"/>
    </source>
</evidence>
<evidence type="ECO:0000313" key="13">
    <source>
        <dbReference type="EMBL" id="CAB3255991.1"/>
    </source>
</evidence>
<reference evidence="13" key="1">
    <citation type="submission" date="2020-04" db="EMBL/GenBank/DDBJ databases">
        <authorList>
            <person name="Neveu A P."/>
        </authorList>
    </citation>
    <scope>NUCLEOTIDE SEQUENCE</scope>
    <source>
        <tissue evidence="13">Whole embryo</tissue>
    </source>
</reference>
<feature type="chain" id="PRO_5026162927" evidence="11">
    <location>
        <begin position="20"/>
        <end position="1131"/>
    </location>
</feature>
<evidence type="ECO:0000259" key="12">
    <source>
        <dbReference type="PROSITE" id="PS51534"/>
    </source>
</evidence>
<proteinExistence type="evidence at transcript level"/>
<dbReference type="Pfam" id="PF08357">
    <property type="entry name" value="SEFIR"/>
    <property type="match status" value="1"/>
</dbReference>
<keyword evidence="7 13" id="KW-0675">Receptor</keyword>
<feature type="domain" description="SEFIR" evidence="12">
    <location>
        <begin position="378"/>
        <end position="521"/>
    </location>
</feature>
<feature type="region of interest" description="Disordered" evidence="9">
    <location>
        <begin position="1038"/>
        <end position="1076"/>
    </location>
</feature>
<accession>A0A6F9DFC3</accession>
<evidence type="ECO:0000256" key="7">
    <source>
        <dbReference type="ARBA" id="ARBA00023170"/>
    </source>
</evidence>
<keyword evidence="5 10" id="KW-1133">Transmembrane helix</keyword>
<evidence type="ECO:0000256" key="9">
    <source>
        <dbReference type="SAM" id="MobiDB-lite"/>
    </source>
</evidence>
<dbReference type="PROSITE" id="PS51534">
    <property type="entry name" value="SEFIR"/>
    <property type="match status" value="1"/>
</dbReference>
<dbReference type="Gene3D" id="2.60.40.2160">
    <property type="entry name" value="Interleukin-17 receptor A/B, fibronectin-III-like domain 1"/>
    <property type="match status" value="1"/>
</dbReference>